<organism evidence="2 3">
    <name type="scientific">Coraliomargarita algicola</name>
    <dbReference type="NCBI Taxonomy" id="3092156"/>
    <lineage>
        <taxon>Bacteria</taxon>
        <taxon>Pseudomonadati</taxon>
        <taxon>Verrucomicrobiota</taxon>
        <taxon>Opitutia</taxon>
        <taxon>Puniceicoccales</taxon>
        <taxon>Coraliomargaritaceae</taxon>
        <taxon>Coraliomargarita</taxon>
    </lineage>
</organism>
<dbReference type="Proteomes" id="UP001324993">
    <property type="component" value="Chromosome"/>
</dbReference>
<evidence type="ECO:0000256" key="1">
    <source>
        <dbReference type="SAM" id="MobiDB-lite"/>
    </source>
</evidence>
<feature type="region of interest" description="Disordered" evidence="1">
    <location>
        <begin position="40"/>
        <end position="84"/>
    </location>
</feature>
<reference evidence="2 3" key="1">
    <citation type="submission" date="2023-11" db="EMBL/GenBank/DDBJ databases">
        <title>Coraliomargarita sp. nov., isolated from marine algae.</title>
        <authorList>
            <person name="Lee J.K."/>
            <person name="Baek J.H."/>
            <person name="Kim J.M."/>
            <person name="Choi D.G."/>
            <person name="Jeon C.O."/>
        </authorList>
    </citation>
    <scope>NUCLEOTIDE SEQUENCE [LARGE SCALE GENOMIC DNA]</scope>
    <source>
        <strain evidence="2 3">J2-16</strain>
    </source>
</reference>
<protein>
    <submittedName>
        <fullName evidence="2">Uncharacterized protein</fullName>
    </submittedName>
</protein>
<dbReference type="RefSeq" id="WP_319834138.1">
    <property type="nucleotide sequence ID" value="NZ_CP138858.1"/>
</dbReference>
<name>A0ABZ0RPG2_9BACT</name>
<accession>A0ABZ0RPG2</accession>
<sequence length="84" mass="9000">MGGDLKLVTTDYDDIEQHALIRSGATMAAGEEALLTMAQWPVSGSGDDNNSYGQLRGGHSSKRRSSLCSAPYGRPDTGWQADRL</sequence>
<gene>
    <name evidence="2" type="ORF">SH580_06175</name>
</gene>
<dbReference type="EMBL" id="CP138858">
    <property type="protein sequence ID" value="WPJ97293.1"/>
    <property type="molecule type" value="Genomic_DNA"/>
</dbReference>
<keyword evidence="3" id="KW-1185">Reference proteome</keyword>
<proteinExistence type="predicted"/>
<evidence type="ECO:0000313" key="3">
    <source>
        <dbReference type="Proteomes" id="UP001324993"/>
    </source>
</evidence>
<evidence type="ECO:0000313" key="2">
    <source>
        <dbReference type="EMBL" id="WPJ97293.1"/>
    </source>
</evidence>